<dbReference type="PANTHER" id="PTHR43968:SF6">
    <property type="entry name" value="GLUTATHIONE S-TRANSFERASE OMEGA"/>
    <property type="match status" value="1"/>
</dbReference>
<evidence type="ECO:0000313" key="5">
    <source>
        <dbReference type="EMBL" id="QWV59556.1"/>
    </source>
</evidence>
<comment type="similarity">
    <text evidence="1">Belongs to the GST superfamily. Omega family.</text>
</comment>
<dbReference type="GO" id="GO:0006749">
    <property type="term" value="P:glutathione metabolic process"/>
    <property type="evidence" value="ECO:0007669"/>
    <property type="project" value="TreeGrafter"/>
</dbReference>
<dbReference type="InterPro" id="IPR010987">
    <property type="entry name" value="Glutathione-S-Trfase_C-like"/>
</dbReference>
<evidence type="ECO:0000259" key="3">
    <source>
        <dbReference type="PROSITE" id="PS50404"/>
    </source>
</evidence>
<feature type="domain" description="GST C-terminal" evidence="4">
    <location>
        <begin position="101"/>
        <end position="228"/>
    </location>
</feature>
<keyword evidence="2" id="KW-0560">Oxidoreductase</keyword>
<proteinExistence type="evidence at transcript level"/>
<reference evidence="5" key="1">
    <citation type="submission" date="2021-03" db="EMBL/GenBank/DDBJ databases">
        <title>Identification of cDNAs encoding glutathione S-transferases from the cigarette beetle Lasioderma serricorne.</title>
        <authorList>
            <person name="Liu S."/>
        </authorList>
    </citation>
    <scope>NUCLEOTIDE SEQUENCE</scope>
    <source>
        <strain evidence="5">HF</strain>
    </source>
</reference>
<dbReference type="InterPro" id="IPR050983">
    <property type="entry name" value="GST_Omega/HSP26"/>
</dbReference>
<dbReference type="PRINTS" id="PR01625">
    <property type="entry name" value="GSTRNSFRASEO"/>
</dbReference>
<dbReference type="InterPro" id="IPR004045">
    <property type="entry name" value="Glutathione_S-Trfase_N"/>
</dbReference>
<evidence type="ECO:0000256" key="1">
    <source>
        <dbReference type="ARBA" id="ARBA00011067"/>
    </source>
</evidence>
<dbReference type="FunFam" id="1.20.1050.10:FF:000009">
    <property type="entry name" value="Glutathione S-transferase omega-1"/>
    <property type="match status" value="1"/>
</dbReference>
<dbReference type="Pfam" id="PF13410">
    <property type="entry name" value="GST_C_2"/>
    <property type="match status" value="1"/>
</dbReference>
<evidence type="ECO:0000256" key="2">
    <source>
        <dbReference type="ARBA" id="ARBA00023002"/>
    </source>
</evidence>
<dbReference type="FunFam" id="3.40.30.10:FF:000123">
    <property type="entry name" value="Glutathione transferase o1"/>
    <property type="match status" value="1"/>
</dbReference>
<dbReference type="GO" id="GO:0005737">
    <property type="term" value="C:cytoplasm"/>
    <property type="evidence" value="ECO:0007669"/>
    <property type="project" value="InterPro"/>
</dbReference>
<dbReference type="SFLD" id="SFLDG00358">
    <property type="entry name" value="Main_(cytGST)"/>
    <property type="match status" value="1"/>
</dbReference>
<sequence>MSSKHLEKGSEQPPKVKAKLRLYSMEYCPYAHRVRLILLAKGVDHDIVNINLLNKPEWYFNIHPEGKVPALVTDDDVIVESLTIADYLEQKYPEPALYPAEPEAQERDKALIAKIDPLSSLFGKILFSKEDKSAAEWSKELVPLLEEFEKELESRATPYFFGDTPGMVDYMLWPFAERAGAIGIKLNGKLPLEDDELVLLRKWRKLMRNHPVVSKIYHGPEKFYKTVLFKTAGIPADYNNV</sequence>
<dbReference type="Gene3D" id="1.20.1050.10">
    <property type="match status" value="1"/>
</dbReference>
<dbReference type="Pfam" id="PF13417">
    <property type="entry name" value="GST_N_3"/>
    <property type="match status" value="1"/>
</dbReference>
<dbReference type="InterPro" id="IPR036249">
    <property type="entry name" value="Thioredoxin-like_sf"/>
</dbReference>
<evidence type="ECO:0000259" key="4">
    <source>
        <dbReference type="PROSITE" id="PS50405"/>
    </source>
</evidence>
<organism evidence="5">
    <name type="scientific">Lasioderma serricorne</name>
    <name type="common">cigarette beetle</name>
    <dbReference type="NCBI Taxonomy" id="295660"/>
    <lineage>
        <taxon>Eukaryota</taxon>
        <taxon>Metazoa</taxon>
        <taxon>Ecdysozoa</taxon>
        <taxon>Arthropoda</taxon>
        <taxon>Hexapoda</taxon>
        <taxon>Insecta</taxon>
        <taxon>Pterygota</taxon>
        <taxon>Neoptera</taxon>
        <taxon>Endopterygota</taxon>
        <taxon>Coleoptera</taxon>
        <taxon>Polyphaga</taxon>
        <taxon>Bostrichiformia</taxon>
        <taxon>Ptinidae</taxon>
        <taxon>Xyletininae</taxon>
        <taxon>Lasioderma</taxon>
    </lineage>
</organism>
<feature type="domain" description="GST N-terminal" evidence="3">
    <location>
        <begin position="18"/>
        <end position="96"/>
    </location>
</feature>
<dbReference type="SUPFAM" id="SSF47616">
    <property type="entry name" value="GST C-terminal domain-like"/>
    <property type="match status" value="1"/>
</dbReference>
<dbReference type="PROSITE" id="PS51354">
    <property type="entry name" value="GLUTAREDOXIN_2"/>
    <property type="match status" value="1"/>
</dbReference>
<dbReference type="GO" id="GO:0045174">
    <property type="term" value="F:glutathione dehydrogenase (ascorbate) activity"/>
    <property type="evidence" value="ECO:0007669"/>
    <property type="project" value="TreeGrafter"/>
</dbReference>
<dbReference type="PROSITE" id="PS50405">
    <property type="entry name" value="GST_CTER"/>
    <property type="match status" value="1"/>
</dbReference>
<dbReference type="InterPro" id="IPR040079">
    <property type="entry name" value="Glutathione_S-Trfase"/>
</dbReference>
<dbReference type="InterPro" id="IPR036282">
    <property type="entry name" value="Glutathione-S-Trfase_C_sf"/>
</dbReference>
<name>A0A8F2PSK1_9COLE</name>
<dbReference type="SUPFAM" id="SSF52833">
    <property type="entry name" value="Thioredoxin-like"/>
    <property type="match status" value="1"/>
</dbReference>
<dbReference type="PROSITE" id="PS50404">
    <property type="entry name" value="GST_NTER"/>
    <property type="match status" value="1"/>
</dbReference>
<accession>A0A8F2PSK1</accession>
<dbReference type="GO" id="GO:0004364">
    <property type="term" value="F:glutathione transferase activity"/>
    <property type="evidence" value="ECO:0007669"/>
    <property type="project" value="InterPro"/>
</dbReference>
<protein>
    <submittedName>
        <fullName evidence="5">Glutathione S-transferase omega 1</fullName>
    </submittedName>
</protein>
<dbReference type="InterPro" id="IPR005442">
    <property type="entry name" value="GST_omega"/>
</dbReference>
<dbReference type="Gene3D" id="3.40.30.10">
    <property type="entry name" value="Glutaredoxin"/>
    <property type="match status" value="1"/>
</dbReference>
<dbReference type="EMBL" id="MW759287">
    <property type="protein sequence ID" value="QWV59556.1"/>
    <property type="molecule type" value="mRNA"/>
</dbReference>
<dbReference type="AlphaFoldDB" id="A0A8F2PSK1"/>
<keyword evidence="5" id="KW-0808">Transferase</keyword>
<dbReference type="PANTHER" id="PTHR43968">
    <property type="match status" value="1"/>
</dbReference>
<dbReference type="SFLD" id="SFLDS00019">
    <property type="entry name" value="Glutathione_Transferase_(cytos"/>
    <property type="match status" value="1"/>
</dbReference>